<evidence type="ECO:0000256" key="2">
    <source>
        <dbReference type="ARBA" id="ARBA00023043"/>
    </source>
</evidence>
<dbReference type="Gene3D" id="1.25.40.20">
    <property type="entry name" value="Ankyrin repeat-containing domain"/>
    <property type="match status" value="2"/>
</dbReference>
<feature type="repeat" description="ANK" evidence="3">
    <location>
        <begin position="71"/>
        <end position="103"/>
    </location>
</feature>
<organism evidence="4 5">
    <name type="scientific">Periplaneta americana</name>
    <name type="common">American cockroach</name>
    <name type="synonym">Blatta americana</name>
    <dbReference type="NCBI Taxonomy" id="6978"/>
    <lineage>
        <taxon>Eukaryota</taxon>
        <taxon>Metazoa</taxon>
        <taxon>Ecdysozoa</taxon>
        <taxon>Arthropoda</taxon>
        <taxon>Hexapoda</taxon>
        <taxon>Insecta</taxon>
        <taxon>Pterygota</taxon>
        <taxon>Neoptera</taxon>
        <taxon>Polyneoptera</taxon>
        <taxon>Dictyoptera</taxon>
        <taxon>Blattodea</taxon>
        <taxon>Blattoidea</taxon>
        <taxon>Blattidae</taxon>
        <taxon>Blattinae</taxon>
        <taxon>Periplaneta</taxon>
    </lineage>
</organism>
<dbReference type="PROSITE" id="PS50088">
    <property type="entry name" value="ANK_REPEAT"/>
    <property type="match status" value="4"/>
</dbReference>
<dbReference type="PANTHER" id="PTHR24171">
    <property type="entry name" value="ANKYRIN REPEAT DOMAIN-CONTAINING PROTEIN 39-RELATED"/>
    <property type="match status" value="1"/>
</dbReference>
<dbReference type="Pfam" id="PF12796">
    <property type="entry name" value="Ank_2"/>
    <property type="match status" value="2"/>
</dbReference>
<accession>A0ABQ8TSS6</accession>
<dbReference type="EMBL" id="JAJSOF020000003">
    <property type="protein sequence ID" value="KAJ4448639.1"/>
    <property type="molecule type" value="Genomic_DNA"/>
</dbReference>
<dbReference type="InterPro" id="IPR036770">
    <property type="entry name" value="Ankyrin_rpt-contain_sf"/>
</dbReference>
<gene>
    <name evidence="4" type="ORF">ANN_00029</name>
</gene>
<dbReference type="SUPFAM" id="SSF48403">
    <property type="entry name" value="Ankyrin repeat"/>
    <property type="match status" value="1"/>
</dbReference>
<dbReference type="PRINTS" id="PR01415">
    <property type="entry name" value="ANKYRIN"/>
</dbReference>
<dbReference type="Proteomes" id="UP001148838">
    <property type="component" value="Unassembled WGS sequence"/>
</dbReference>
<evidence type="ECO:0000313" key="4">
    <source>
        <dbReference type="EMBL" id="KAJ4448639.1"/>
    </source>
</evidence>
<comment type="caution">
    <text evidence="4">The sequence shown here is derived from an EMBL/GenBank/DDBJ whole genome shotgun (WGS) entry which is preliminary data.</text>
</comment>
<feature type="repeat" description="ANK" evidence="3">
    <location>
        <begin position="37"/>
        <end position="69"/>
    </location>
</feature>
<dbReference type="SMART" id="SM00248">
    <property type="entry name" value="ANK"/>
    <property type="match status" value="4"/>
</dbReference>
<proteinExistence type="predicted"/>
<name>A0ABQ8TSS6_PERAM</name>
<dbReference type="PROSITE" id="PS50297">
    <property type="entry name" value="ANK_REP_REGION"/>
    <property type="match status" value="4"/>
</dbReference>
<keyword evidence="1" id="KW-0677">Repeat</keyword>
<protein>
    <recommendedName>
        <fullName evidence="6">Ankyrin repeat domain-containing protein</fullName>
    </recommendedName>
</protein>
<dbReference type="InterPro" id="IPR002110">
    <property type="entry name" value="Ankyrin_rpt"/>
</dbReference>
<evidence type="ECO:0000256" key="3">
    <source>
        <dbReference type="PROSITE-ProRule" id="PRU00023"/>
    </source>
</evidence>
<feature type="repeat" description="ANK" evidence="3">
    <location>
        <begin position="4"/>
        <end position="36"/>
    </location>
</feature>
<feature type="repeat" description="ANK" evidence="3">
    <location>
        <begin position="105"/>
        <end position="137"/>
    </location>
</feature>
<evidence type="ECO:0000313" key="5">
    <source>
        <dbReference type="Proteomes" id="UP001148838"/>
    </source>
</evidence>
<sequence length="160" mass="17483">MEWLGRNELHRAAERGDTHRVQLLLDAGSLVNAVDHAGRTPLWLAAREGRQDACRALLAAGARPDVKERPSGRTALHVAAFWGRPAVCELLLAAGARPNEPADAYQWTALHWAAWFGRAPVVQLLLQHGAERGARDKQGRTALDLARQNRHTAVAAMLQG</sequence>
<evidence type="ECO:0008006" key="6">
    <source>
        <dbReference type="Google" id="ProtNLM"/>
    </source>
</evidence>
<evidence type="ECO:0000256" key="1">
    <source>
        <dbReference type="ARBA" id="ARBA00022737"/>
    </source>
</evidence>
<dbReference type="PANTHER" id="PTHR24171:SF9">
    <property type="entry name" value="ANKYRIN REPEAT DOMAIN-CONTAINING PROTEIN 39"/>
    <property type="match status" value="1"/>
</dbReference>
<keyword evidence="5" id="KW-1185">Reference proteome</keyword>
<reference evidence="4 5" key="1">
    <citation type="journal article" date="2022" name="Allergy">
        <title>Genome assembly and annotation of Periplaneta americana reveal a comprehensive cockroach allergen profile.</title>
        <authorList>
            <person name="Wang L."/>
            <person name="Xiong Q."/>
            <person name="Saelim N."/>
            <person name="Wang L."/>
            <person name="Nong W."/>
            <person name="Wan A.T."/>
            <person name="Shi M."/>
            <person name="Liu X."/>
            <person name="Cao Q."/>
            <person name="Hui J.H.L."/>
            <person name="Sookrung N."/>
            <person name="Leung T.F."/>
            <person name="Tungtrongchitr A."/>
            <person name="Tsui S.K.W."/>
        </authorList>
    </citation>
    <scope>NUCLEOTIDE SEQUENCE [LARGE SCALE GENOMIC DNA]</scope>
    <source>
        <strain evidence="4">PWHHKU_190912</strain>
    </source>
</reference>
<keyword evidence="2 3" id="KW-0040">ANK repeat</keyword>